<dbReference type="InterPro" id="IPR009071">
    <property type="entry name" value="HMG_box_dom"/>
</dbReference>
<gene>
    <name evidence="4" type="ORF">chiPu_0000336</name>
</gene>
<feature type="compositionally biased region" description="Basic residues" evidence="2">
    <location>
        <begin position="540"/>
        <end position="550"/>
    </location>
</feature>
<keyword evidence="1" id="KW-0238">DNA-binding</keyword>
<dbReference type="STRING" id="137246.A0A401RV05"/>
<comment type="caution">
    <text evidence="4">The sequence shown here is derived from an EMBL/GenBank/DDBJ whole genome shotgun (WGS) entry which is preliminary data.</text>
</comment>
<sequence>MDTPYDGAEITLVTEEIEGCYSCTKSFSPKKKKKWKDQSEDGGKKIKKPRPAYLLYYYDTHLKVQQDFPNLPRSEINKKISESWRRLSVAEKGIYLEKAKLEKEGIDPSDKLVNASTGAPPTDIPGFRKILPRSSYIIIPTSGLPGDGNGQQLAQSPTPRGGECNPTWQTLTHDTIQSLFTGPIDSTEESIAIDGITDEAFIHTETMQEIVTSEMLSQFSNSGDDRVAGELTTNETTLELTHPYDSPCVVIEGTLIGTGSDASESVTSCTNQQTMEANPVMAVLSNQSKPSGNLSSHKTLGQAVCVNNKQDSGENVPASTAQFLMLPLTSKQSSTTPTKKPIFSHKTTYTRRGRGSCPNPSCLFTYVTRHKPPQCPNCGKWLGGKWIPKGKELQVLNVHVECNQEKQNKETTDVSIGTKDTAQSSLESSQAVTQLLNVASEDQGEEEQQQMQTNWQQTVHVGPDESATAMSTVQTEEQVLPVQLCNAALTDEHTMESQSEVVVKELEVLTHQISRVSNTVISGSHGVNNMKPGSRQGLQVRRRNKAKGRAKSSLMTGAARSRPRVILPATPSNAASQSGVTYIRVVTMPVNQAEPAESNVSSPSQKAIARGSLAKSLLSSPPPSGLKPSTLKQLGHSVLHPNYEEEEQTGLKAATENGSPQAAAVSVKTVCLTLPKTNKASAFDLGLATCRGKGRCKNPKCTYVYMNRYKPGICPKCGYDFTRDKQDIKPSKPAINSALSLGLLNPEEGLTQASKDLQRQTTLLLLRRTVQIPENEAELHEVFSLIQEMNSSRLILSTVNETITLEQNSWPNYFESSATICGLCDSQLYKGGQNSVAGPEECWLLTESQFQVVIVQAKICLNPHCLALHNFTDISSGLFNIGNKLLVSLDLLFKIRNHIKLGEDPRDVTIPILNSVQKFTEKILSDEQLNQLQELLWNGYWAFESLTIRDYNDMICGICGVAPKLEVAQRSPENILALKNVEFTWPDFPTSDEVNVEDFWSTMENEAIEQAAFPSSIPITKFDASIIAPFIPPLLRAPVVVNSEKDKNPQPQSVAGNPRMLVKLLRDEVFKPEELNFYSETEIKNLLVSCDIPFHPDDSKEHLCSSLFALYSYVLDGSTAQVQPPCDVTGGKVYKLCLHQVVCGSKYLVRRESARDHVDLLVSSRYWPPVYVVDMAPHVALNADVRYPEIAGQIWGHKQGCFSDPLEAPKHVSCPELLDQHYAMDVLLTENNIQHPITKSNARRIVYHDKDQSTGKNTTAGHHSISLCSELGPYSDVLESIPDSKVQNVRQKSITFENATYYFLYNRLVDFLTSRDIVNQQISEVLQSCQPGEVVIRDSLYRLGIAHLNTESETEELA</sequence>
<dbReference type="InterPro" id="IPR036910">
    <property type="entry name" value="HMG_box_dom_sf"/>
</dbReference>
<dbReference type="PANTHER" id="PTHR17609:SF2">
    <property type="entry name" value="HMG DOMAIN-CONTAINING PROTEIN 3"/>
    <property type="match status" value="1"/>
</dbReference>
<proteinExistence type="predicted"/>
<dbReference type="GO" id="GO:0003677">
    <property type="term" value="F:DNA binding"/>
    <property type="evidence" value="ECO:0007669"/>
    <property type="project" value="UniProtKB-UniRule"/>
</dbReference>
<dbReference type="InterPro" id="IPR040648">
    <property type="entry name" value="HMGXB3_CxC4"/>
</dbReference>
<keyword evidence="5" id="KW-1185">Reference proteome</keyword>
<feature type="region of interest" description="Disordered" evidence="2">
    <location>
        <begin position="25"/>
        <end position="46"/>
    </location>
</feature>
<dbReference type="InterPro" id="IPR039598">
    <property type="entry name" value="HMGXB3"/>
</dbReference>
<feature type="domain" description="HMG box" evidence="3">
    <location>
        <begin position="46"/>
        <end position="104"/>
    </location>
</feature>
<name>A0A401RV05_CHIPU</name>
<dbReference type="SMART" id="SM00398">
    <property type="entry name" value="HMG"/>
    <property type="match status" value="1"/>
</dbReference>
<dbReference type="CDD" id="cd21981">
    <property type="entry name" value="HMG-box_HMGXB3"/>
    <property type="match status" value="1"/>
</dbReference>
<keyword evidence="1" id="KW-0539">Nucleus</keyword>
<dbReference type="PANTHER" id="PTHR17609">
    <property type="entry name" value="HMG DOMAIN-CONTAINING PROTEIN 3"/>
    <property type="match status" value="1"/>
</dbReference>
<evidence type="ECO:0000256" key="2">
    <source>
        <dbReference type="SAM" id="MobiDB-lite"/>
    </source>
</evidence>
<dbReference type="Proteomes" id="UP000287033">
    <property type="component" value="Unassembled WGS sequence"/>
</dbReference>
<dbReference type="OMA" id="SCWLVHP"/>
<accession>A0A401RV05</accession>
<dbReference type="GO" id="GO:0005634">
    <property type="term" value="C:nucleus"/>
    <property type="evidence" value="ECO:0007669"/>
    <property type="project" value="UniProtKB-UniRule"/>
</dbReference>
<reference evidence="4 5" key="1">
    <citation type="journal article" date="2018" name="Nat. Ecol. Evol.">
        <title>Shark genomes provide insights into elasmobranch evolution and the origin of vertebrates.</title>
        <authorList>
            <person name="Hara Y"/>
            <person name="Yamaguchi K"/>
            <person name="Onimaru K"/>
            <person name="Kadota M"/>
            <person name="Koyanagi M"/>
            <person name="Keeley SD"/>
            <person name="Tatsumi K"/>
            <person name="Tanaka K"/>
            <person name="Motone F"/>
            <person name="Kageyama Y"/>
            <person name="Nozu R"/>
            <person name="Adachi N"/>
            <person name="Nishimura O"/>
            <person name="Nakagawa R"/>
            <person name="Tanegashima C"/>
            <person name="Kiyatake I"/>
            <person name="Matsumoto R"/>
            <person name="Murakumo K"/>
            <person name="Nishida K"/>
            <person name="Terakita A"/>
            <person name="Kuratani S"/>
            <person name="Sato K"/>
            <person name="Hyodo S Kuraku.S."/>
        </authorList>
    </citation>
    <scope>NUCLEOTIDE SEQUENCE [LARGE SCALE GENOMIC DNA]</scope>
</reference>
<dbReference type="Pfam" id="PF09011">
    <property type="entry name" value="HMG_box_2"/>
    <property type="match status" value="1"/>
</dbReference>
<feature type="region of interest" description="Disordered" evidence="2">
    <location>
        <begin position="407"/>
        <end position="428"/>
    </location>
</feature>
<evidence type="ECO:0000256" key="1">
    <source>
        <dbReference type="PROSITE-ProRule" id="PRU00267"/>
    </source>
</evidence>
<evidence type="ECO:0000313" key="5">
    <source>
        <dbReference type="Proteomes" id="UP000287033"/>
    </source>
</evidence>
<dbReference type="Pfam" id="PF18717">
    <property type="entry name" value="CxC4"/>
    <property type="match status" value="1"/>
</dbReference>
<dbReference type="Gene3D" id="1.10.30.10">
    <property type="entry name" value="High mobility group box domain"/>
    <property type="match status" value="1"/>
</dbReference>
<organism evidence="4 5">
    <name type="scientific">Chiloscyllium punctatum</name>
    <name type="common">Brownbanded bambooshark</name>
    <name type="synonym">Hemiscyllium punctatum</name>
    <dbReference type="NCBI Taxonomy" id="137246"/>
    <lineage>
        <taxon>Eukaryota</taxon>
        <taxon>Metazoa</taxon>
        <taxon>Chordata</taxon>
        <taxon>Craniata</taxon>
        <taxon>Vertebrata</taxon>
        <taxon>Chondrichthyes</taxon>
        <taxon>Elasmobranchii</taxon>
        <taxon>Galeomorphii</taxon>
        <taxon>Galeoidea</taxon>
        <taxon>Orectolobiformes</taxon>
        <taxon>Hemiscylliidae</taxon>
        <taxon>Chiloscyllium</taxon>
    </lineage>
</organism>
<feature type="compositionally biased region" description="Polar residues" evidence="2">
    <location>
        <begin position="413"/>
        <end position="428"/>
    </location>
</feature>
<evidence type="ECO:0000313" key="4">
    <source>
        <dbReference type="EMBL" id="GCC21953.1"/>
    </source>
</evidence>
<feature type="DNA-binding region" description="HMG box" evidence="1">
    <location>
        <begin position="46"/>
        <end position="104"/>
    </location>
</feature>
<evidence type="ECO:0000259" key="3">
    <source>
        <dbReference type="PROSITE" id="PS50118"/>
    </source>
</evidence>
<protein>
    <recommendedName>
        <fullName evidence="3">HMG box domain-containing protein</fullName>
    </recommendedName>
</protein>
<dbReference type="SUPFAM" id="SSF47095">
    <property type="entry name" value="HMG-box"/>
    <property type="match status" value="1"/>
</dbReference>
<dbReference type="PROSITE" id="PS50118">
    <property type="entry name" value="HMG_BOX_2"/>
    <property type="match status" value="1"/>
</dbReference>
<feature type="region of interest" description="Disordered" evidence="2">
    <location>
        <begin position="144"/>
        <end position="163"/>
    </location>
</feature>
<dbReference type="EMBL" id="BEZZ01000004">
    <property type="protein sequence ID" value="GCC21953.1"/>
    <property type="molecule type" value="Genomic_DNA"/>
</dbReference>
<dbReference type="OrthoDB" id="8948380at2759"/>
<feature type="region of interest" description="Disordered" evidence="2">
    <location>
        <begin position="522"/>
        <end position="559"/>
    </location>
</feature>